<keyword evidence="2" id="KW-1185">Reference proteome</keyword>
<name>A0ABR4RD92_BORBO</name>
<dbReference type="Proteomes" id="UP000025756">
    <property type="component" value="Unassembled WGS sequence"/>
</dbReference>
<evidence type="ECO:0000313" key="1">
    <source>
        <dbReference type="EMBL" id="KCV32464.1"/>
    </source>
</evidence>
<proteinExistence type="predicted"/>
<reference evidence="1 2" key="1">
    <citation type="submission" date="2014-03" db="EMBL/GenBank/DDBJ databases">
        <title>Genome sequence of Bordetella bronchiseptica.</title>
        <authorList>
            <person name="Harvill E."/>
            <person name="Goodfield L.L."/>
            <person name="Ivanov Y.V."/>
            <person name="Meyer J.A."/>
            <person name="Muse S.J."/>
            <person name="Jacobs N."/>
            <person name="Bendor L."/>
            <person name="Smallridge W.E."/>
            <person name="Brinkac L.M."/>
            <person name="Sanka R."/>
            <person name="Kim M."/>
            <person name="Losada L."/>
        </authorList>
    </citation>
    <scope>NUCLEOTIDE SEQUENCE [LARGE SCALE GENOMIC DNA]</scope>
    <source>
        <strain evidence="1 2">00-P-2796</strain>
    </source>
</reference>
<organism evidence="1 2">
    <name type="scientific">Bordetella bronchiseptica 00-P-2796</name>
    <dbReference type="NCBI Taxonomy" id="1331199"/>
    <lineage>
        <taxon>Bacteria</taxon>
        <taxon>Pseudomonadati</taxon>
        <taxon>Pseudomonadota</taxon>
        <taxon>Betaproteobacteria</taxon>
        <taxon>Burkholderiales</taxon>
        <taxon>Alcaligenaceae</taxon>
        <taxon>Bordetella</taxon>
    </lineage>
</organism>
<accession>A0ABR4RD92</accession>
<dbReference type="EMBL" id="JGWH01000131">
    <property type="protein sequence ID" value="KCV32464.1"/>
    <property type="molecule type" value="Genomic_DNA"/>
</dbReference>
<sequence length="122" mass="13498">MLAGLLSAFVAYQIDSLFDRARYEEKLMDELIANAKRSDEFVQNLVQLSETSLDNVSRYSDAVARYQDIGRTLGTAGVAAGATLASLEKTVAETRDHVANSVAMIEYIESSQRDIESFLEKL</sequence>
<evidence type="ECO:0000313" key="2">
    <source>
        <dbReference type="Proteomes" id="UP000025756"/>
    </source>
</evidence>
<gene>
    <name evidence="1" type="ORF">L490_5203</name>
</gene>
<comment type="caution">
    <text evidence="1">The sequence shown here is derived from an EMBL/GenBank/DDBJ whole genome shotgun (WGS) entry which is preliminary data.</text>
</comment>
<protein>
    <submittedName>
        <fullName evidence="1">N-acetyltransferase YedL</fullName>
    </submittedName>
</protein>